<evidence type="ECO:0000313" key="3">
    <source>
        <dbReference type="EMBL" id="MBT1696050.1"/>
    </source>
</evidence>
<dbReference type="RefSeq" id="WP_254160977.1">
    <property type="nucleotide sequence ID" value="NZ_JAHESF010000003.1"/>
</dbReference>
<dbReference type="SUPFAM" id="SSF49299">
    <property type="entry name" value="PKD domain"/>
    <property type="match status" value="1"/>
</dbReference>
<dbReference type="Gene3D" id="2.180.10.10">
    <property type="entry name" value="RHS repeat-associated core"/>
    <property type="match status" value="2"/>
</dbReference>
<dbReference type="SMART" id="SM00089">
    <property type="entry name" value="PKD"/>
    <property type="match status" value="2"/>
</dbReference>
<protein>
    <submittedName>
        <fullName evidence="3">RHS repeat-associated core domain-containing protein</fullName>
    </submittedName>
</protein>
<dbReference type="NCBIfam" id="TIGR03696">
    <property type="entry name" value="Rhs_assc_core"/>
    <property type="match status" value="1"/>
</dbReference>
<proteinExistence type="predicted"/>
<feature type="compositionally biased region" description="Polar residues" evidence="1">
    <location>
        <begin position="598"/>
        <end position="613"/>
    </location>
</feature>
<feature type="domain" description="PKD/Chitinase" evidence="2">
    <location>
        <begin position="287"/>
        <end position="365"/>
    </location>
</feature>
<organism evidence="3 4">
    <name type="scientific">Chryseosolibacter histidini</name>
    <dbReference type="NCBI Taxonomy" id="2782349"/>
    <lineage>
        <taxon>Bacteria</taxon>
        <taxon>Pseudomonadati</taxon>
        <taxon>Bacteroidota</taxon>
        <taxon>Cytophagia</taxon>
        <taxon>Cytophagales</taxon>
        <taxon>Chryseotaleaceae</taxon>
        <taxon>Chryseosolibacter</taxon>
    </lineage>
</organism>
<evidence type="ECO:0000313" key="4">
    <source>
        <dbReference type="Proteomes" id="UP001319200"/>
    </source>
</evidence>
<dbReference type="Pfam" id="PF19081">
    <property type="entry name" value="Ig_7"/>
    <property type="match status" value="1"/>
</dbReference>
<feature type="region of interest" description="Disordered" evidence="1">
    <location>
        <begin position="1716"/>
        <end position="1735"/>
    </location>
</feature>
<dbReference type="InterPro" id="IPR045619">
    <property type="entry name" value="DUF6443"/>
</dbReference>
<feature type="domain" description="PKD/Chitinase" evidence="2">
    <location>
        <begin position="367"/>
        <end position="454"/>
    </location>
</feature>
<dbReference type="InterPro" id="IPR036179">
    <property type="entry name" value="Ig-like_dom_sf"/>
</dbReference>
<gene>
    <name evidence="3" type="ORF">KK083_04120</name>
</gene>
<dbReference type="EMBL" id="JAHESF010000003">
    <property type="protein sequence ID" value="MBT1696050.1"/>
    <property type="molecule type" value="Genomic_DNA"/>
</dbReference>
<reference evidence="3 4" key="1">
    <citation type="submission" date="2021-05" db="EMBL/GenBank/DDBJ databases">
        <title>A Polyphasic approach of four new species of the genus Ohtaekwangia: Ohtaekwangia histidinii sp. nov., Ohtaekwangia cretensis sp. nov., Ohtaekwangia indiensis sp. nov., Ohtaekwangia reichenbachii sp. nov. from diverse environment.</title>
        <authorList>
            <person name="Octaviana S."/>
        </authorList>
    </citation>
    <scope>NUCLEOTIDE SEQUENCE [LARGE SCALE GENOMIC DNA]</scope>
    <source>
        <strain evidence="3 4">PWU4</strain>
    </source>
</reference>
<dbReference type="InterPro" id="IPR044023">
    <property type="entry name" value="Ig_7"/>
</dbReference>
<comment type="caution">
    <text evidence="3">The sequence shown here is derived from an EMBL/GenBank/DDBJ whole genome shotgun (WGS) entry which is preliminary data.</text>
</comment>
<evidence type="ECO:0000256" key="1">
    <source>
        <dbReference type="SAM" id="MobiDB-lite"/>
    </source>
</evidence>
<dbReference type="InterPro" id="IPR013783">
    <property type="entry name" value="Ig-like_fold"/>
</dbReference>
<dbReference type="InterPro" id="IPR022409">
    <property type="entry name" value="PKD/Chitinase_dom"/>
</dbReference>
<dbReference type="Pfam" id="PF20041">
    <property type="entry name" value="DUF6443"/>
    <property type="match status" value="1"/>
</dbReference>
<dbReference type="Proteomes" id="UP001319200">
    <property type="component" value="Unassembled WGS sequence"/>
</dbReference>
<dbReference type="Gene3D" id="2.60.40.10">
    <property type="entry name" value="Immunoglobulins"/>
    <property type="match status" value="4"/>
</dbReference>
<feature type="region of interest" description="Disordered" evidence="1">
    <location>
        <begin position="593"/>
        <end position="613"/>
    </location>
</feature>
<sequence length="1916" mass="212084">MNRIPHFSLRKYFCAPSPSPRIPLTSNSWFRLALLFFIVMQALSTARAQCDFLEPQLYTGSCAGSEVALYSYEDNVTYYLYKNGQSIASVQGNGQLSFGVQNEGSYAVWVGKGSCSLVQTGESFTISSLPSNVSVSSENGFARCGYVDLSTRYQSGETYQWYKNGSPVSGANQSYFQATLSGNYSVWVSNGSCYRFSDPVTVTVFSYPSAVIAANGSTSICTGESVTLQVQSPVGGNTYRWYRAGVELGQGTSFSATESGTYILEASNGNCNAASNTISVTVNPRPDATITPSGAQTICSTCSVTLTVGTGSGYTYQWKRNGVNISTATGSSYTAAQSGTYTVEVTSGNCKSTTNTPFVLTVNAAPVVSAGANATLMLPQNSTTLHGSATDADGTIVFRSWTKVSGPTVTMAGSSTPDLALTNMKEGAYVFRFEARDNFGESRTSDATVTVSAPPNNQNYVREIVMQQPFQTMPSGLTAWQKVETTTYFDGLGRGIQTVTTQGAPSLKDVVTPVAYDMFGREELKYLPYTSAETNGWYKINALADPATQAATEQEKYRSGKQYQFYQTGGELPSDQYPYSKIIFEPSPLNRPVKQGAPGSSWQPDNAHSYSSNDHSIKSAYDFNGSGEVLCWSYIPPTAVHPLGLIDAGTSAARNYYGKNQLRKNKLKDEQQHEVIEYVDKEGRTVLKRVQVNGGILSDSSYASTYYIYDDFGSLVCVLPPEAARRIAKVSSEYFDRSAGEKETFLGKWAFRYRYDPRKRLCLKQVPGADSVRMVYDNRDRLVFSQDGNQRIANQWLFTKYDSLNRQIMTGVYTHNAAVTQKGMSSLVSTTKFFETFDANAAHGYTNTVFASPNFIPGNLDVHTVTYYDHYGFKVLTNDATYNYKNNEITGQRSSAFDFVSGQVTGTKTKVLGEATYLWAVSYYDDKYRIVQSVTSNAVGGYDRATSILDFTGKVVLSKTTHQKAGSVARTVGRRFKYDHAGRLLKVWHHVNNAVDSVLLLENTYNDLGQLVTKKLHKIDSDAQYVTADPAVGQPGVVYGTEINSASYNSSQHTYIATKKVRLQPGFLVQPGNIFKGRIGYSQQDADAHNNAINGGMQHRQVLNYRYNIRGWLTRINNSDLSVTEGGPRDYFGMDLYYHETATGLSGYQPQYNGNISAMKWSSNLGLGITAPELGLAEPKENAYTFNYDTLNRLKSASFHTKASAWSASTAYHEKGLKYDLNGNIRTLNRTTTGGVSMDQLSYTYTGNQLQKVSDASGNAKGFTDGTNPGSDYVYDANGNLIVDRNKDIETITYNHLNLPDTVRKNSGDYIRYIYDAAGIKLRQEVYDVADVLKKKTDYSGEFFYENDTLKFINHEEGRVVMTGIVPEYQYHLKDHLGNVRMTFTTVREVDEYNATLESSHITEERANFSNYDNVFLSTASMYNHTVEANATRSVALNGANGKQVGLAKSLQIVPGDTINMKVFAKYFVPNPNGQPAVGTSIISAITGAFGLSANSTGPEYSAFESLSEIFETGWFIGPGEWEDDNAPKAYLNYILFDEDFVPYDMGWDQIDAHANSTSPHDTLRLQAVARKPGYAYIYFSNEDDEIIEVYFDDLNIGHVHSPVVQGDDYYPFGLTFNSYRQGNSIGQEYLYNGKERQDELSLEWLDYGARVYDPTVARWITVDPLAEISRRWSPYNYVYGNPIIFIDPDGMQSQRIQDFDGNWHSVQSDDVTNAYTSESDEGGEECPGGDCGGKKERAREATSHGLLSKKYWNWFMVYGFEYVVDELYPYAGSGELDYEAPTYQKMEDMALVYASGKILSMIRLPNMKSKIKAVKKGNDVVVRSYKEAQEVLFGAFPNAVKTVGSGPRSEQATSVLKKSFKMNANGSYHMDYKLDETGVLFGHGSLPDGHPHKTTPHINYMTPEGNKGTIYILRE</sequence>
<accession>A0AAP2DGU0</accession>
<dbReference type="InterPro" id="IPR055015">
    <property type="entry name" value="GCX_COOH"/>
</dbReference>
<dbReference type="PANTHER" id="PTHR32305">
    <property type="match status" value="1"/>
</dbReference>
<dbReference type="InterPro" id="IPR022385">
    <property type="entry name" value="Rhs_assc_core"/>
</dbReference>
<dbReference type="InterPro" id="IPR035986">
    <property type="entry name" value="PKD_dom_sf"/>
</dbReference>
<dbReference type="PANTHER" id="PTHR32305:SF15">
    <property type="entry name" value="PROTEIN RHSA-RELATED"/>
    <property type="match status" value="1"/>
</dbReference>
<dbReference type="SUPFAM" id="SSF48726">
    <property type="entry name" value="Immunoglobulin"/>
    <property type="match status" value="1"/>
</dbReference>
<evidence type="ECO:0000259" key="2">
    <source>
        <dbReference type="SMART" id="SM00089"/>
    </source>
</evidence>
<dbReference type="Pfam" id="PF22352">
    <property type="entry name" value="K319L-like_PKD"/>
    <property type="match status" value="1"/>
</dbReference>
<name>A0AAP2DGU0_9BACT</name>
<dbReference type="NCBIfam" id="NF045639">
    <property type="entry name" value="GCX_COOH"/>
    <property type="match status" value="1"/>
</dbReference>
<dbReference type="InterPro" id="IPR050708">
    <property type="entry name" value="T6SS_VgrG/RHS"/>
</dbReference>
<keyword evidence="4" id="KW-1185">Reference proteome</keyword>